<dbReference type="Proteomes" id="UP000555103">
    <property type="component" value="Unassembled WGS sequence"/>
</dbReference>
<feature type="chain" id="PRO_5032507855" description="Putative auto-transporter adhesin head GIN domain-containing protein" evidence="2">
    <location>
        <begin position="23"/>
        <end position="234"/>
    </location>
</feature>
<reference evidence="4 5" key="1">
    <citation type="submission" date="2020-08" db="EMBL/GenBank/DDBJ databases">
        <title>Genomic Encyclopedia of Type Strains, Phase IV (KMG-IV): sequencing the most valuable type-strain genomes for metagenomic binning, comparative biology and taxonomic classification.</title>
        <authorList>
            <person name="Goeker M."/>
        </authorList>
    </citation>
    <scope>NUCLEOTIDE SEQUENCE [LARGE SCALE GENOMIC DNA]</scope>
    <source>
        <strain evidence="4 5">DSM 104969</strain>
    </source>
</reference>
<evidence type="ECO:0000256" key="2">
    <source>
        <dbReference type="SAM" id="SignalP"/>
    </source>
</evidence>
<evidence type="ECO:0000259" key="3">
    <source>
        <dbReference type="Pfam" id="PF10988"/>
    </source>
</evidence>
<evidence type="ECO:0000313" key="4">
    <source>
        <dbReference type="EMBL" id="MBB4037621.1"/>
    </source>
</evidence>
<dbReference type="InterPro" id="IPR021255">
    <property type="entry name" value="DUF2807"/>
</dbReference>
<accession>A0A840CRE0</accession>
<dbReference type="EMBL" id="JACIEP010000015">
    <property type="protein sequence ID" value="MBB4037621.1"/>
    <property type="molecule type" value="Genomic_DNA"/>
</dbReference>
<name>A0A840CRE0_9BACT</name>
<gene>
    <name evidence="4" type="ORF">GGR21_003541</name>
</gene>
<dbReference type="Pfam" id="PF10988">
    <property type="entry name" value="DUF2807"/>
    <property type="match status" value="1"/>
</dbReference>
<proteinExistence type="predicted"/>
<sequence length="234" mass="24305">MKTNCFILITLIFAFNACSSSAQTSGSKRNVSNFSSISVSGGIDVNFTQSNKYTAEIETDAENLPNVEIEVKDGTLEIKRKKGTQFKRNTKVLVYVSAPTLEKLAMSGGSDVNIKDLSTNKLFSVAASGGADLDIEKLSVSECKLAFSGGADCDIKMLKAKDVQLSFSGGSDGEIHLDVEKLTAAASGGADLELSGKVQKASVAASGGSDVNIRNLSGGDISTSKSGGGSIKKN</sequence>
<evidence type="ECO:0000256" key="1">
    <source>
        <dbReference type="SAM" id="MobiDB-lite"/>
    </source>
</evidence>
<evidence type="ECO:0000313" key="5">
    <source>
        <dbReference type="Proteomes" id="UP000555103"/>
    </source>
</evidence>
<keyword evidence="2" id="KW-0732">Signal</keyword>
<feature type="signal peptide" evidence="2">
    <location>
        <begin position="1"/>
        <end position="22"/>
    </location>
</feature>
<comment type="caution">
    <text evidence="4">The sequence shown here is derived from an EMBL/GenBank/DDBJ whole genome shotgun (WGS) entry which is preliminary data.</text>
</comment>
<organism evidence="4 5">
    <name type="scientific">Dysgonomonas hofstadii</name>
    <dbReference type="NCBI Taxonomy" id="637886"/>
    <lineage>
        <taxon>Bacteria</taxon>
        <taxon>Pseudomonadati</taxon>
        <taxon>Bacteroidota</taxon>
        <taxon>Bacteroidia</taxon>
        <taxon>Bacteroidales</taxon>
        <taxon>Dysgonomonadaceae</taxon>
        <taxon>Dysgonomonas</taxon>
    </lineage>
</organism>
<feature type="region of interest" description="Disordered" evidence="1">
    <location>
        <begin position="209"/>
        <end position="234"/>
    </location>
</feature>
<dbReference type="Gene3D" id="2.160.20.120">
    <property type="match status" value="1"/>
</dbReference>
<protein>
    <recommendedName>
        <fullName evidence="3">Putative auto-transporter adhesin head GIN domain-containing protein</fullName>
    </recommendedName>
</protein>
<keyword evidence="5" id="KW-1185">Reference proteome</keyword>
<dbReference type="RefSeq" id="WP_183308457.1">
    <property type="nucleotide sequence ID" value="NZ_JACIEP010000015.1"/>
</dbReference>
<dbReference type="AlphaFoldDB" id="A0A840CRE0"/>
<feature type="domain" description="Putative auto-transporter adhesin head GIN" evidence="3">
    <location>
        <begin position="33"/>
        <end position="153"/>
    </location>
</feature>